<dbReference type="STRING" id="45634.SCRDD08_02110"/>
<feature type="transmembrane region" description="Helical" evidence="1">
    <location>
        <begin position="171"/>
        <end position="190"/>
    </location>
</feature>
<reference evidence="5 6" key="1">
    <citation type="submission" date="2016-01" db="EMBL/GenBank/DDBJ databases">
        <title>Highly variable Streptococcus oralis are common among viridans streptococci isolated from primates.</title>
        <authorList>
            <person name="Denapaite D."/>
            <person name="Rieger M."/>
            <person name="Koendgen S."/>
            <person name="Brueckner R."/>
            <person name="Ochigava I."/>
            <person name="Kappeler P."/>
            <person name="Maetz-Rensing K."/>
            <person name="Leendertz F."/>
            <person name="Hakenbeck R."/>
        </authorList>
    </citation>
    <scope>NUCLEOTIDE SEQUENCE [LARGE SCALE GENOMIC DNA]</scope>
    <source>
        <strain evidence="5 6">DD08</strain>
    </source>
</reference>
<feature type="region of interest" description="Disordered" evidence="2">
    <location>
        <begin position="336"/>
        <end position="386"/>
    </location>
</feature>
<dbReference type="InterPro" id="IPR040532">
    <property type="entry name" value="MapZ_C2"/>
</dbReference>
<comment type="subunit">
    <text evidence="1">Interacts with FtsZ.</text>
</comment>
<keyword evidence="1" id="KW-0131">Cell cycle</keyword>
<dbReference type="HAMAP" id="MF_01941">
    <property type="entry name" value="MapZ"/>
    <property type="match status" value="1"/>
</dbReference>
<dbReference type="RefSeq" id="WP_061423589.1">
    <property type="nucleotide sequence ID" value="NZ_KQ969066.1"/>
</dbReference>
<feature type="compositionally biased region" description="Polar residues" evidence="2">
    <location>
        <begin position="116"/>
        <end position="130"/>
    </location>
</feature>
<feature type="region of interest" description="Disordered" evidence="2">
    <location>
        <begin position="95"/>
        <end position="130"/>
    </location>
</feature>
<dbReference type="AlphaFoldDB" id="A0A139MX80"/>
<comment type="subcellular location">
    <subcellularLocation>
        <location evidence="1">Cell membrane</location>
        <topology evidence="1">Single-pass membrane protein</topology>
    </subcellularLocation>
    <text evidence="1">In newborn cells, forms a ring positioned at mid-cell. Soon after cell division starts and the cells begin elongating, the ring splits into two rings that, as elongation proceeds, move along and mark the future division sites.</text>
</comment>
<feature type="region of interest" description="Disordered" evidence="2">
    <location>
        <begin position="1"/>
        <end position="39"/>
    </location>
</feature>
<feature type="compositionally biased region" description="Low complexity" evidence="2">
    <location>
        <begin position="197"/>
        <end position="209"/>
    </location>
</feature>
<dbReference type="GO" id="GO:0005886">
    <property type="term" value="C:plasma membrane"/>
    <property type="evidence" value="ECO:0007669"/>
    <property type="project" value="UniProtKB-SubCell"/>
</dbReference>
<evidence type="ECO:0000259" key="3">
    <source>
        <dbReference type="Pfam" id="PF18041"/>
    </source>
</evidence>
<keyword evidence="1" id="KW-1003">Cell membrane</keyword>
<dbReference type="InterPro" id="IPR030858">
    <property type="entry name" value="MapZ"/>
</dbReference>
<organism evidence="5 6">
    <name type="scientific">Streptococcus cristatus</name>
    <dbReference type="NCBI Taxonomy" id="45634"/>
    <lineage>
        <taxon>Bacteria</taxon>
        <taxon>Bacillati</taxon>
        <taxon>Bacillota</taxon>
        <taxon>Bacilli</taxon>
        <taxon>Lactobacillales</taxon>
        <taxon>Streptococcaceae</taxon>
        <taxon>Streptococcus</taxon>
    </lineage>
</organism>
<dbReference type="EMBL" id="LQRD01000079">
    <property type="protein sequence ID" value="KXT68272.1"/>
    <property type="molecule type" value="Genomic_DNA"/>
</dbReference>
<dbReference type="PATRIC" id="fig|45634.12.peg.2196"/>
<dbReference type="GO" id="GO:0051301">
    <property type="term" value="P:cell division"/>
    <property type="evidence" value="ECO:0007669"/>
    <property type="project" value="UniProtKB-UniRule"/>
</dbReference>
<dbReference type="Pfam" id="PF18708">
    <property type="entry name" value="MapZ_C2"/>
    <property type="match status" value="1"/>
</dbReference>
<gene>
    <name evidence="1" type="primary">mapZ</name>
    <name evidence="5" type="ORF">SCRDD08_02110</name>
</gene>
<comment type="caution">
    <text evidence="5">The sequence shown here is derived from an EMBL/GenBank/DDBJ whole genome shotgun (WGS) entry which is preliminary data.</text>
</comment>
<name>A0A139MX80_STRCR</name>
<dbReference type="InterPro" id="IPR041295">
    <property type="entry name" value="MapZ_EC1"/>
</dbReference>
<feature type="compositionally biased region" description="Low complexity" evidence="2">
    <location>
        <begin position="349"/>
        <end position="363"/>
    </location>
</feature>
<comment type="function">
    <text evidence="1">Early cell division protein that marks the future cell division site and supports proper FtsZ ring positioning.</text>
</comment>
<dbReference type="Proteomes" id="UP000070377">
    <property type="component" value="Unassembled WGS sequence"/>
</dbReference>
<dbReference type="Pfam" id="PF18041">
    <property type="entry name" value="MapZ_EC1"/>
    <property type="match status" value="1"/>
</dbReference>
<protein>
    <recommendedName>
        <fullName evidence="1">Mid-cell-anchored protein Z</fullName>
    </recommendedName>
</protein>
<feature type="compositionally biased region" description="Basic and acidic residues" evidence="2">
    <location>
        <begin position="1"/>
        <end position="25"/>
    </location>
</feature>
<feature type="region of interest" description="Disordered" evidence="2">
    <location>
        <begin position="143"/>
        <end position="162"/>
    </location>
</feature>
<keyword evidence="1" id="KW-0812">Transmembrane</keyword>
<sequence>MSKEEKMPTEQESKETVLDLEDAKEMTVGQAARKNEEVEAGVTEGDNILDKYIKQHRDEIEAGKFETQKLRIMEELAQQKEALIQETIKQLKSQSQAKENTANVTSPSAQPVKAETANSANVETTKATQPALTVAAEAPIIPATKPVSNPVPTVFEDEDEPETKPFYKKKGFLYSALGLVALAAGTTWYFHQGWGSHKSTTGSSSTVSSSKKKSTSSSETKKEAAKEFEELYASFFTDDSQTAIKNDKFGDLDKLKAKLDVLTGSSEYTAVKKKYDDLVKQISAIQSVNSQFNTGAIVDGLLKTDAQVKENANLPDVSTGNSKLDEVLKAAIAQGRSQQLPAPAPSPTVEPSAPSTTPTVPAAPSTPPAATPAPSDPSGIRNAETGIGLPSAGVNLQRHLSRVPYNQAAIDDVNNPAWTFNPGVLETILKVSRERGYITGDQFILEKVNIVKGNGYYNLYKPDGTYLFSMNCKTGYFVGNGAGYAEDLDY</sequence>
<keyword evidence="1" id="KW-0132">Cell division</keyword>
<accession>A0A139MX80</accession>
<feature type="compositionally biased region" description="Pro residues" evidence="2">
    <location>
        <begin position="364"/>
        <end position="375"/>
    </location>
</feature>
<evidence type="ECO:0000313" key="5">
    <source>
        <dbReference type="EMBL" id="KXT68272.1"/>
    </source>
</evidence>
<evidence type="ECO:0000313" key="6">
    <source>
        <dbReference type="Proteomes" id="UP000070377"/>
    </source>
</evidence>
<feature type="region of interest" description="Disordered" evidence="2">
    <location>
        <begin position="197"/>
        <end position="221"/>
    </location>
</feature>
<evidence type="ECO:0000256" key="1">
    <source>
        <dbReference type="HAMAP-Rule" id="MF_01941"/>
    </source>
</evidence>
<feature type="domain" description="MapZ extracellular" evidence="3">
    <location>
        <begin position="209"/>
        <end position="334"/>
    </location>
</feature>
<proteinExistence type="inferred from homology"/>
<evidence type="ECO:0000259" key="4">
    <source>
        <dbReference type="Pfam" id="PF18708"/>
    </source>
</evidence>
<feature type="compositionally biased region" description="Polar residues" evidence="2">
    <location>
        <begin position="95"/>
        <end position="109"/>
    </location>
</feature>
<keyword evidence="1" id="KW-1133">Transmembrane helix</keyword>
<feature type="domain" description="MapZ extracellular C-terminal" evidence="4">
    <location>
        <begin position="402"/>
        <end position="480"/>
    </location>
</feature>
<comment type="similarity">
    <text evidence="1">Belongs to the MapZ family.</text>
</comment>
<evidence type="ECO:0000256" key="2">
    <source>
        <dbReference type="SAM" id="MobiDB-lite"/>
    </source>
</evidence>
<keyword evidence="1" id="KW-0472">Membrane</keyword>